<comment type="similarity">
    <text evidence="1">Belongs to the SEC23/SEC24 family. SEC24 subfamily.</text>
</comment>
<dbReference type="STRING" id="154538.A0A1M2W053"/>
<dbReference type="InterPro" id="IPR050550">
    <property type="entry name" value="SEC23_SEC24_subfamily"/>
</dbReference>
<proteinExistence type="inferred from homology"/>
<evidence type="ECO:0000256" key="1">
    <source>
        <dbReference type="ARBA" id="ARBA00008334"/>
    </source>
</evidence>
<gene>
    <name evidence="8" type="ORF">TRAPUB_10307</name>
</gene>
<dbReference type="GO" id="GO:0006886">
    <property type="term" value="P:intracellular protein transport"/>
    <property type="evidence" value="ECO:0007669"/>
    <property type="project" value="InterPro"/>
</dbReference>
<dbReference type="GO" id="GO:0008270">
    <property type="term" value="F:zinc ion binding"/>
    <property type="evidence" value="ECO:0007669"/>
    <property type="project" value="InterPro"/>
</dbReference>
<dbReference type="GO" id="GO:0030127">
    <property type="term" value="C:COPII vesicle coat"/>
    <property type="evidence" value="ECO:0007669"/>
    <property type="project" value="InterPro"/>
</dbReference>
<evidence type="ECO:0000256" key="2">
    <source>
        <dbReference type="ARBA" id="ARBA00022448"/>
    </source>
</evidence>
<dbReference type="Gene3D" id="1.20.120.730">
    <property type="entry name" value="Sec23/Sec24 helical domain"/>
    <property type="match status" value="1"/>
</dbReference>
<dbReference type="OMA" id="INPFMTF"/>
<dbReference type="InterPro" id="IPR036180">
    <property type="entry name" value="Gelsolin-like_dom_sf"/>
</dbReference>
<dbReference type="SUPFAM" id="SSF82754">
    <property type="entry name" value="C-terminal, gelsolin-like domain of Sec23/24"/>
    <property type="match status" value="1"/>
</dbReference>
<feature type="region of interest" description="Disordered" evidence="4">
    <location>
        <begin position="1"/>
        <end position="72"/>
    </location>
</feature>
<evidence type="ECO:0000256" key="3">
    <source>
        <dbReference type="ARBA" id="ARBA00022927"/>
    </source>
</evidence>
<name>A0A1M2W053_TRAPU</name>
<dbReference type="SUPFAM" id="SSF53300">
    <property type="entry name" value="vWA-like"/>
    <property type="match status" value="1"/>
</dbReference>
<evidence type="ECO:0000256" key="4">
    <source>
        <dbReference type="SAM" id="MobiDB-lite"/>
    </source>
</evidence>
<feature type="region of interest" description="Disordered" evidence="4">
    <location>
        <begin position="100"/>
        <end position="126"/>
    </location>
</feature>
<dbReference type="Gene3D" id="3.40.50.410">
    <property type="entry name" value="von Willebrand factor, type A domain"/>
    <property type="match status" value="1"/>
</dbReference>
<dbReference type="GO" id="GO:0000149">
    <property type="term" value="F:SNARE binding"/>
    <property type="evidence" value="ECO:0007669"/>
    <property type="project" value="TreeGrafter"/>
</dbReference>
<dbReference type="OrthoDB" id="49016at2759"/>
<keyword evidence="3" id="KW-0653">Protein transport</keyword>
<evidence type="ECO:0000313" key="9">
    <source>
        <dbReference type="Proteomes" id="UP000184267"/>
    </source>
</evidence>
<keyword evidence="2" id="KW-0813">Transport</keyword>
<dbReference type="Pfam" id="PF04811">
    <property type="entry name" value="Sec23_trunk"/>
    <property type="match status" value="1"/>
</dbReference>
<evidence type="ECO:0000313" key="8">
    <source>
        <dbReference type="EMBL" id="OJT13152.1"/>
    </source>
</evidence>
<dbReference type="InterPro" id="IPR036465">
    <property type="entry name" value="vWFA_dom_sf"/>
</dbReference>
<dbReference type="Gene3D" id="2.30.30.380">
    <property type="entry name" value="Zn-finger domain of Sec23/24"/>
    <property type="match status" value="1"/>
</dbReference>
<feature type="compositionally biased region" description="Acidic residues" evidence="4">
    <location>
        <begin position="13"/>
        <end position="29"/>
    </location>
</feature>
<dbReference type="InterPro" id="IPR006896">
    <property type="entry name" value="Sec23/24_trunk_dom"/>
</dbReference>
<dbReference type="Proteomes" id="UP000184267">
    <property type="component" value="Unassembled WGS sequence"/>
</dbReference>
<dbReference type="EMBL" id="MNAD01000423">
    <property type="protein sequence ID" value="OJT13152.1"/>
    <property type="molecule type" value="Genomic_DNA"/>
</dbReference>
<dbReference type="Gene3D" id="2.60.40.1670">
    <property type="entry name" value="beta-sandwich domain of Sec23/24"/>
    <property type="match status" value="1"/>
</dbReference>
<dbReference type="SUPFAM" id="SSF81995">
    <property type="entry name" value="beta-sandwich domain of Sec23/24"/>
    <property type="match status" value="1"/>
</dbReference>
<dbReference type="SUPFAM" id="SSF82919">
    <property type="entry name" value="Zn-finger domain of Sec23/24"/>
    <property type="match status" value="1"/>
</dbReference>
<evidence type="ECO:0000259" key="7">
    <source>
        <dbReference type="Pfam" id="PF04815"/>
    </source>
</evidence>
<dbReference type="Pfam" id="PF04810">
    <property type="entry name" value="zf-Sec23_Sec24"/>
    <property type="match status" value="1"/>
</dbReference>
<evidence type="ECO:0000259" key="5">
    <source>
        <dbReference type="Pfam" id="PF04810"/>
    </source>
</evidence>
<organism evidence="8 9">
    <name type="scientific">Trametes pubescens</name>
    <name type="common">White-rot fungus</name>
    <dbReference type="NCBI Taxonomy" id="154538"/>
    <lineage>
        <taxon>Eukaryota</taxon>
        <taxon>Fungi</taxon>
        <taxon>Dikarya</taxon>
        <taxon>Basidiomycota</taxon>
        <taxon>Agaricomycotina</taxon>
        <taxon>Agaricomycetes</taxon>
        <taxon>Polyporales</taxon>
        <taxon>Polyporaceae</taxon>
        <taxon>Trametes</taxon>
    </lineage>
</organism>
<sequence length="1001" mass="109761">MSLDGASVHIGQEDSDAFSDYSAIEEDNSGDQSPKSDESEDEDDVDNASEWSWMTAGSALPPPEATAEKADNITLLPSQRSPLSVSSSYSNLSDLVAQLSPPGLAKTPTSDDSSPIGTAPENPGRAKAKNADFLAAVSPSILINPRCSGYFVQPMKWMTPFLEQGNASGKIICPNKKCGAKLGNYYWAGTFCSCQQWVIPPPHSAGTPYKGLRAAIDPNQIPSPIDTIEADREKWEDQPYMTLPGQHPPLSTTDFVAIDQGNSSPRYVRMSTWNVPSTSRLASECEVPVAAIIQPFADQDPREEPIPLVEPGPAGPARCASCRAYINPWCTWVAGGAKWKCNLCAHETEVASEYFCNLDANFLRLDHLQRPELNKGTVDFAVSEEYWTPQPPPSIRPLYYSVVPQPTTGVRKPQPMDYVFVFDVSQEAVRSGFLKTACAVLLAALFGDGESIPPCFPQESRIAILAFDRTLQFYNLSSEIAGQPPMLVVPDVEDVFLPSLAGLFVNVAESRNAIVDLLTTLPMRHEQTFETEAALGSAFAAGLAALAGRGGQLVTFAATLPTIGIGALQPLVDEAVLYGTDKEKTLFIPREDTWKDIGEQCAAEGVGVSMFLGMGRPIDVGSIGLRVSSQLGNFYESAAADLEFGTMDADKAICVGLEHTRTLDDRQYAFIQAALLYTTVTGQRRVRVFNVALKVVTLAGNVFQYADMDAAVSYMVRQAISKMSSQRISHIHEDLTEKCALILYAYRKFCAASAAPTQLILPEAFRTLPLYILGMMKTKPLKGRNVTADVRNFHAHKIMAMSTRSIMFHLYPRMLAVHDLNDEIALPDANGKIDLPSLMRDSHLFMESHGVYLIDNEDLTILWLGGSVSPQLLKDLLDIDDIMQVNPHIVRPLPFSPIHVERMLNAEQLYLPLLQTRLSMQVRNILASRFAQRGYAPRFVLVRQNLDGAEIEFSDMLVEDQNNAAMSYLDYLCLVHKQIHTALTTGASLSSGHGGFRSMPW</sequence>
<dbReference type="PANTHER" id="PTHR13803">
    <property type="entry name" value="SEC24-RELATED PROTEIN"/>
    <property type="match status" value="1"/>
</dbReference>
<feature type="domain" description="Sec23/Sec24 trunk" evidence="6">
    <location>
        <begin position="413"/>
        <end position="632"/>
    </location>
</feature>
<dbReference type="InterPro" id="IPR006900">
    <property type="entry name" value="Sec23/24_helical_dom"/>
</dbReference>
<evidence type="ECO:0000259" key="6">
    <source>
        <dbReference type="Pfam" id="PF04811"/>
    </source>
</evidence>
<dbReference type="InterPro" id="IPR036175">
    <property type="entry name" value="Sec23/24_helical_dom_sf"/>
</dbReference>
<keyword evidence="9" id="KW-1185">Reference proteome</keyword>
<dbReference type="InterPro" id="IPR006895">
    <property type="entry name" value="Znf_Sec23_Sec24"/>
</dbReference>
<dbReference type="AlphaFoldDB" id="A0A1M2W053"/>
<dbReference type="Pfam" id="PF04815">
    <property type="entry name" value="Sec23_helical"/>
    <property type="match status" value="1"/>
</dbReference>
<dbReference type="InterPro" id="IPR036174">
    <property type="entry name" value="Znf_Sec23_Sec24_sf"/>
</dbReference>
<dbReference type="GO" id="GO:0090110">
    <property type="term" value="P:COPII-coated vesicle cargo loading"/>
    <property type="evidence" value="ECO:0007669"/>
    <property type="project" value="TreeGrafter"/>
</dbReference>
<dbReference type="PANTHER" id="PTHR13803:SF4">
    <property type="entry name" value="SECRETORY 24CD, ISOFORM C"/>
    <property type="match status" value="1"/>
</dbReference>
<feature type="compositionally biased region" description="Acidic residues" evidence="4">
    <location>
        <begin position="38"/>
        <end position="47"/>
    </location>
</feature>
<feature type="domain" description="Zinc finger Sec23/Sec24-type" evidence="5">
    <location>
        <begin position="316"/>
        <end position="354"/>
    </location>
</feature>
<dbReference type="GO" id="GO:0070971">
    <property type="term" value="C:endoplasmic reticulum exit site"/>
    <property type="evidence" value="ECO:0007669"/>
    <property type="project" value="TreeGrafter"/>
</dbReference>
<feature type="compositionally biased region" description="Polar residues" evidence="4">
    <location>
        <begin position="107"/>
        <end position="116"/>
    </location>
</feature>
<accession>A0A1M2W053</accession>
<dbReference type="SUPFAM" id="SSF81811">
    <property type="entry name" value="Helical domain of Sec23/24"/>
    <property type="match status" value="1"/>
</dbReference>
<reference evidence="8 9" key="1">
    <citation type="submission" date="2016-10" db="EMBL/GenBank/DDBJ databases">
        <title>Genome sequence of the basidiomycete white-rot fungus Trametes pubescens.</title>
        <authorList>
            <person name="Makela M.R."/>
            <person name="Granchi Z."/>
            <person name="Peng M."/>
            <person name="De Vries R.P."/>
            <person name="Grigoriev I."/>
            <person name="Riley R."/>
            <person name="Hilden K."/>
        </authorList>
    </citation>
    <scope>NUCLEOTIDE SEQUENCE [LARGE SCALE GENOMIC DNA]</scope>
    <source>
        <strain evidence="8 9">FBCC735</strain>
    </source>
</reference>
<feature type="domain" description="Sec23/Sec24 helical" evidence="7">
    <location>
        <begin position="707"/>
        <end position="807"/>
    </location>
</feature>
<comment type="caution">
    <text evidence="8">The sequence shown here is derived from an EMBL/GenBank/DDBJ whole genome shotgun (WGS) entry which is preliminary data.</text>
</comment>
<protein>
    <submittedName>
        <fullName evidence="8">Uncharacterized protein</fullName>
    </submittedName>
</protein>